<reference evidence="1 2" key="1">
    <citation type="submission" date="2020-09" db="EMBL/GenBank/DDBJ databases">
        <title>Methylomonas albis sp. nov. and Methylomonas fluvii sp. nov.: Two cold-adapted methanotrophs from the River Elbe and an amended description of Methylovulum psychrotolerans strain Eb1.</title>
        <authorList>
            <person name="Bussmann I.K."/>
            <person name="Klings K.-W."/>
            <person name="Warnstedt J."/>
            <person name="Hoppert M."/>
            <person name="Saborowski A."/>
            <person name="Horn F."/>
            <person name="Liebner S."/>
        </authorList>
    </citation>
    <scope>NUCLEOTIDE SEQUENCE [LARGE SCALE GENOMIC DNA]</scope>
    <source>
        <strain evidence="1 2">EbB</strain>
    </source>
</reference>
<keyword evidence="2" id="KW-1185">Reference proteome</keyword>
<protein>
    <recommendedName>
        <fullName evidence="3">Helix-turn-helix domain-containing protein</fullName>
    </recommendedName>
</protein>
<dbReference type="EMBL" id="JACXST010000002">
    <property type="protein sequence ID" value="MBD9361329.1"/>
    <property type="molecule type" value="Genomic_DNA"/>
</dbReference>
<proteinExistence type="predicted"/>
<dbReference type="Proteomes" id="UP000641152">
    <property type="component" value="Unassembled WGS sequence"/>
</dbReference>
<evidence type="ECO:0000313" key="1">
    <source>
        <dbReference type="EMBL" id="MBD9361329.1"/>
    </source>
</evidence>
<comment type="caution">
    <text evidence="1">The sequence shown here is derived from an EMBL/GenBank/DDBJ whole genome shotgun (WGS) entry which is preliminary data.</text>
</comment>
<evidence type="ECO:0008006" key="3">
    <source>
        <dbReference type="Google" id="ProtNLM"/>
    </source>
</evidence>
<sequence length="78" mass="8950">MNNNKLALDREEFAAAISVSLRTLDQMIKDGKVPPHSSKIPKHVWPIAVIDKWLLEEYNMTVNAVEPEKKRGRKRLAL</sequence>
<evidence type="ECO:0000313" key="2">
    <source>
        <dbReference type="Proteomes" id="UP000641152"/>
    </source>
</evidence>
<name>A0ABR9DGE3_9GAMM</name>
<accession>A0ABR9DGE3</accession>
<dbReference type="RefSeq" id="WP_192394157.1">
    <property type="nucleotide sequence ID" value="NZ_CAJHIU010000002.1"/>
</dbReference>
<gene>
    <name evidence="1" type="ORF">EBB_12465</name>
</gene>
<organism evidence="1 2">
    <name type="scientific">Methylomonas fluvii</name>
    <dbReference type="NCBI Taxonomy" id="1854564"/>
    <lineage>
        <taxon>Bacteria</taxon>
        <taxon>Pseudomonadati</taxon>
        <taxon>Pseudomonadota</taxon>
        <taxon>Gammaproteobacteria</taxon>
        <taxon>Methylococcales</taxon>
        <taxon>Methylococcaceae</taxon>
        <taxon>Methylomonas</taxon>
    </lineage>
</organism>